<evidence type="ECO:0000259" key="2">
    <source>
        <dbReference type="PROSITE" id="PS50835"/>
    </source>
</evidence>
<dbReference type="InterPro" id="IPR036179">
    <property type="entry name" value="Ig-like_dom_sf"/>
</dbReference>
<gene>
    <name evidence="3" type="ORF">H4Q32_030470</name>
</gene>
<feature type="domain" description="Ig-like" evidence="2">
    <location>
        <begin position="28"/>
        <end position="121"/>
    </location>
</feature>
<keyword evidence="1" id="KW-1133">Transmembrane helix</keyword>
<reference evidence="3 4" key="1">
    <citation type="submission" date="2022-01" db="EMBL/GenBank/DDBJ databases">
        <title>A high-quality chromosome-level genome assembly of rohu carp, Labeo rohita.</title>
        <authorList>
            <person name="Arick M.A. II"/>
            <person name="Hsu C.-Y."/>
            <person name="Magbanua Z."/>
            <person name="Pechanova O."/>
            <person name="Grover C."/>
            <person name="Miller E."/>
            <person name="Thrash A."/>
            <person name="Ezzel L."/>
            <person name="Alam S."/>
            <person name="Benzie J."/>
            <person name="Hamilton M."/>
            <person name="Karsi A."/>
            <person name="Lawrence M.L."/>
            <person name="Peterson D.G."/>
        </authorList>
    </citation>
    <scope>NUCLEOTIDE SEQUENCE [LARGE SCALE GENOMIC DNA]</scope>
    <source>
        <strain evidence="4">BAU-BD-2019</strain>
        <tissue evidence="3">Blood</tissue>
    </source>
</reference>
<sequence length="316" mass="35049">MYYCFSHYNQMSVIGNGTRVIVTDHSEPELSILYSQHEPDSPSVSLQCLVTGLVPSQVRVFWMIGQNEYSGWTESAWTDDTDSATEFTRAHLSVPVEEWIEDDEIHCFAEYGGMNISKTLRYGPEPKIYTWLVYAGCVAAVLTILLTVILYIGLNRGKHLSLMILMDNEENEVLDGLLDVELEIKNSASRLAENMDEKFGELTIAVNHIKANVLKVVQQIDVLAEVKEKVADVSKSLSITSTLRDALTCRMCTNIPNSVLVITACCGQVAGCGPCIQTYLNDNDSCLLCKTNMFAGKLVFLRGLSEVLAKLTNEVS</sequence>
<dbReference type="SUPFAM" id="SSF48726">
    <property type="entry name" value="Immunoglobulin"/>
    <property type="match status" value="1"/>
</dbReference>
<dbReference type="Proteomes" id="UP000830375">
    <property type="component" value="Unassembled WGS sequence"/>
</dbReference>
<evidence type="ECO:0000256" key="1">
    <source>
        <dbReference type="SAM" id="Phobius"/>
    </source>
</evidence>
<organism evidence="3 4">
    <name type="scientific">Labeo rohita</name>
    <name type="common">Indian major carp</name>
    <name type="synonym">Cyprinus rohita</name>
    <dbReference type="NCBI Taxonomy" id="84645"/>
    <lineage>
        <taxon>Eukaryota</taxon>
        <taxon>Metazoa</taxon>
        <taxon>Chordata</taxon>
        <taxon>Craniata</taxon>
        <taxon>Vertebrata</taxon>
        <taxon>Euteleostomi</taxon>
        <taxon>Actinopterygii</taxon>
        <taxon>Neopterygii</taxon>
        <taxon>Teleostei</taxon>
        <taxon>Ostariophysi</taxon>
        <taxon>Cypriniformes</taxon>
        <taxon>Cyprinidae</taxon>
        <taxon>Labeoninae</taxon>
        <taxon>Labeonini</taxon>
        <taxon>Labeo</taxon>
    </lineage>
</organism>
<keyword evidence="1" id="KW-0472">Membrane</keyword>
<dbReference type="InterPro" id="IPR013083">
    <property type="entry name" value="Znf_RING/FYVE/PHD"/>
</dbReference>
<keyword evidence="4" id="KW-1185">Reference proteome</keyword>
<proteinExistence type="predicted"/>
<name>A0ABQ8L5Q2_LABRO</name>
<dbReference type="PROSITE" id="PS50835">
    <property type="entry name" value="IG_LIKE"/>
    <property type="match status" value="1"/>
</dbReference>
<accession>A0ABQ8L5Q2</accession>
<evidence type="ECO:0000313" key="3">
    <source>
        <dbReference type="EMBL" id="KAI2646086.1"/>
    </source>
</evidence>
<comment type="caution">
    <text evidence="3">The sequence shown here is derived from an EMBL/GenBank/DDBJ whole genome shotgun (WGS) entry which is preliminary data.</text>
</comment>
<protein>
    <recommendedName>
        <fullName evidence="2">Ig-like domain-containing protein</fullName>
    </recommendedName>
</protein>
<dbReference type="Gene3D" id="3.30.40.10">
    <property type="entry name" value="Zinc/RING finger domain, C3HC4 (zinc finger)"/>
    <property type="match status" value="1"/>
</dbReference>
<dbReference type="InterPro" id="IPR013783">
    <property type="entry name" value="Ig-like_fold"/>
</dbReference>
<evidence type="ECO:0000313" key="4">
    <source>
        <dbReference type="Proteomes" id="UP000830375"/>
    </source>
</evidence>
<dbReference type="InterPro" id="IPR003597">
    <property type="entry name" value="Ig_C1-set"/>
</dbReference>
<feature type="transmembrane region" description="Helical" evidence="1">
    <location>
        <begin position="131"/>
        <end position="154"/>
    </location>
</feature>
<dbReference type="Gene3D" id="2.60.40.10">
    <property type="entry name" value="Immunoglobulins"/>
    <property type="match status" value="1"/>
</dbReference>
<dbReference type="InterPro" id="IPR007110">
    <property type="entry name" value="Ig-like_dom"/>
</dbReference>
<dbReference type="EMBL" id="JACTAM010001973">
    <property type="protein sequence ID" value="KAI2646086.1"/>
    <property type="molecule type" value="Genomic_DNA"/>
</dbReference>
<keyword evidence="1" id="KW-0812">Transmembrane</keyword>
<dbReference type="Pfam" id="PF07654">
    <property type="entry name" value="C1-set"/>
    <property type="match status" value="1"/>
</dbReference>